<dbReference type="GO" id="GO:0015087">
    <property type="term" value="F:cobalt ion transmembrane transporter activity"/>
    <property type="evidence" value="ECO:0007669"/>
    <property type="project" value="TreeGrafter"/>
</dbReference>
<dbReference type="SUPFAM" id="SSF143865">
    <property type="entry name" value="CorA soluble domain-like"/>
    <property type="match status" value="1"/>
</dbReference>
<dbReference type="Proteomes" id="UP000178880">
    <property type="component" value="Unassembled WGS sequence"/>
</dbReference>
<comment type="similarity">
    <text evidence="2">Belongs to the CorA metal ion transporter (MIT) (TC 1.A.35) family.</text>
</comment>
<evidence type="ECO:0000256" key="6">
    <source>
        <dbReference type="ARBA" id="ARBA00022989"/>
    </source>
</evidence>
<dbReference type="InterPro" id="IPR045861">
    <property type="entry name" value="CorA_cytoplasmic_dom"/>
</dbReference>
<evidence type="ECO:0000256" key="5">
    <source>
        <dbReference type="ARBA" id="ARBA00022692"/>
    </source>
</evidence>
<keyword evidence="4" id="KW-1003">Cell membrane</keyword>
<evidence type="ECO:0000313" key="9">
    <source>
        <dbReference type="EMBL" id="OGZ00368.1"/>
    </source>
</evidence>
<comment type="subcellular location">
    <subcellularLocation>
        <location evidence="1">Cell membrane</location>
        <topology evidence="1">Multi-pass membrane protein</topology>
    </subcellularLocation>
</comment>
<dbReference type="PANTHER" id="PTHR46494:SF1">
    <property type="entry name" value="CORA FAMILY METAL ION TRANSPORTER (EUROFUNG)"/>
    <property type="match status" value="1"/>
</dbReference>
<dbReference type="GO" id="GO:0000287">
    <property type="term" value="F:magnesium ion binding"/>
    <property type="evidence" value="ECO:0007669"/>
    <property type="project" value="TreeGrafter"/>
</dbReference>
<organism evidence="9 10">
    <name type="scientific">Candidatus Liptonbacteria bacterium RIFCSPLOWO2_01_FULL_52_25</name>
    <dbReference type="NCBI Taxonomy" id="1798650"/>
    <lineage>
        <taxon>Bacteria</taxon>
        <taxon>Candidatus Liptoniibacteriota</taxon>
    </lineage>
</organism>
<protein>
    <recommendedName>
        <fullName evidence="11">Magnesium transporter CorA</fullName>
    </recommendedName>
</protein>
<dbReference type="Pfam" id="PF01544">
    <property type="entry name" value="CorA"/>
    <property type="match status" value="1"/>
</dbReference>
<evidence type="ECO:0000256" key="8">
    <source>
        <dbReference type="SAM" id="Phobius"/>
    </source>
</evidence>
<keyword evidence="5 8" id="KW-0812">Transmembrane</keyword>
<sequence>MRVIERQNLRWVDILKPTDEDLKFLEGMNFHPLIVHEVKTPTYHPLIEYYQTYLFCILHFPSWDPQARQIRTIEIDFLVTKEAFITIRYQEFKDFEDFWSDANSGTKADFGKTTGHLLHQLVKKLFNNTFPELDRIKEAIDTIEDEIFEKFDENIVEKIAAIERQILGFMRAIKPQKAVWDAIPQHVLNFWGERLKPYFSDLIADYNRTLSAIETHKEIIDSLHFTSSSLLDNKRNYVIKVLTIFTAIILPLSLLASIYGMNLAHLPGAARDDAFWWFLGGTFAVTAAMLIYFRIKKWL</sequence>
<keyword evidence="3" id="KW-0813">Transport</keyword>
<dbReference type="SUPFAM" id="SSF144083">
    <property type="entry name" value="Magnesium transport protein CorA, transmembrane region"/>
    <property type="match status" value="1"/>
</dbReference>
<feature type="transmembrane region" description="Helical" evidence="8">
    <location>
        <begin position="237"/>
        <end position="262"/>
    </location>
</feature>
<evidence type="ECO:0000256" key="2">
    <source>
        <dbReference type="ARBA" id="ARBA00009765"/>
    </source>
</evidence>
<evidence type="ECO:0000256" key="4">
    <source>
        <dbReference type="ARBA" id="ARBA00022475"/>
    </source>
</evidence>
<dbReference type="CDD" id="cd12822">
    <property type="entry name" value="TmCorA-like"/>
    <property type="match status" value="1"/>
</dbReference>
<keyword evidence="7 8" id="KW-0472">Membrane</keyword>
<dbReference type="PANTHER" id="PTHR46494">
    <property type="entry name" value="CORA FAMILY METAL ION TRANSPORTER (EUROFUNG)"/>
    <property type="match status" value="1"/>
</dbReference>
<evidence type="ECO:0008006" key="11">
    <source>
        <dbReference type="Google" id="ProtNLM"/>
    </source>
</evidence>
<dbReference type="GO" id="GO:0005886">
    <property type="term" value="C:plasma membrane"/>
    <property type="evidence" value="ECO:0007669"/>
    <property type="project" value="UniProtKB-SubCell"/>
</dbReference>
<reference evidence="9 10" key="1">
    <citation type="journal article" date="2016" name="Nat. Commun.">
        <title>Thousands of microbial genomes shed light on interconnected biogeochemical processes in an aquifer system.</title>
        <authorList>
            <person name="Anantharaman K."/>
            <person name="Brown C.T."/>
            <person name="Hug L.A."/>
            <person name="Sharon I."/>
            <person name="Castelle C.J."/>
            <person name="Probst A.J."/>
            <person name="Thomas B.C."/>
            <person name="Singh A."/>
            <person name="Wilkins M.J."/>
            <person name="Karaoz U."/>
            <person name="Brodie E.L."/>
            <person name="Williams K.H."/>
            <person name="Hubbard S.S."/>
            <person name="Banfield J.F."/>
        </authorList>
    </citation>
    <scope>NUCLEOTIDE SEQUENCE [LARGE SCALE GENOMIC DNA]</scope>
</reference>
<keyword evidence="6 8" id="KW-1133">Transmembrane helix</keyword>
<name>A0A1G2CIY5_9BACT</name>
<dbReference type="Gene3D" id="1.20.58.340">
    <property type="entry name" value="Magnesium transport protein CorA, transmembrane region"/>
    <property type="match status" value="2"/>
</dbReference>
<dbReference type="AlphaFoldDB" id="A0A1G2CIY5"/>
<gene>
    <name evidence="9" type="ORF">A2945_03400</name>
</gene>
<evidence type="ECO:0000256" key="1">
    <source>
        <dbReference type="ARBA" id="ARBA00004651"/>
    </source>
</evidence>
<comment type="caution">
    <text evidence="9">The sequence shown here is derived from an EMBL/GenBank/DDBJ whole genome shotgun (WGS) entry which is preliminary data.</text>
</comment>
<feature type="transmembrane region" description="Helical" evidence="8">
    <location>
        <begin position="274"/>
        <end position="293"/>
    </location>
</feature>
<dbReference type="InterPro" id="IPR002523">
    <property type="entry name" value="MgTranspt_CorA/ZnTranspt_ZntB"/>
</dbReference>
<evidence type="ECO:0000256" key="3">
    <source>
        <dbReference type="ARBA" id="ARBA00022448"/>
    </source>
</evidence>
<dbReference type="InterPro" id="IPR045863">
    <property type="entry name" value="CorA_TM1_TM2"/>
</dbReference>
<evidence type="ECO:0000256" key="7">
    <source>
        <dbReference type="ARBA" id="ARBA00023136"/>
    </source>
</evidence>
<dbReference type="GO" id="GO:0050897">
    <property type="term" value="F:cobalt ion binding"/>
    <property type="evidence" value="ECO:0007669"/>
    <property type="project" value="TreeGrafter"/>
</dbReference>
<accession>A0A1G2CIY5</accession>
<dbReference type="STRING" id="1798650.A2945_03400"/>
<dbReference type="EMBL" id="MHLA01000001">
    <property type="protein sequence ID" value="OGZ00368.1"/>
    <property type="molecule type" value="Genomic_DNA"/>
</dbReference>
<evidence type="ECO:0000313" key="10">
    <source>
        <dbReference type="Proteomes" id="UP000178880"/>
    </source>
</evidence>
<proteinExistence type="inferred from homology"/>
<dbReference type="Gene3D" id="3.30.460.20">
    <property type="entry name" value="CorA soluble domain-like"/>
    <property type="match status" value="1"/>
</dbReference>
<dbReference type="GO" id="GO:0015095">
    <property type="term" value="F:magnesium ion transmembrane transporter activity"/>
    <property type="evidence" value="ECO:0007669"/>
    <property type="project" value="TreeGrafter"/>
</dbReference>